<dbReference type="SUPFAM" id="SSF52540">
    <property type="entry name" value="P-loop containing nucleoside triphosphate hydrolases"/>
    <property type="match status" value="1"/>
</dbReference>
<dbReference type="PROSITE" id="PS00211">
    <property type="entry name" value="ABC_TRANSPORTER_1"/>
    <property type="match status" value="1"/>
</dbReference>
<dbReference type="InterPro" id="IPR017871">
    <property type="entry name" value="ABC_transporter-like_CS"/>
</dbReference>
<reference evidence="6 7" key="1">
    <citation type="submission" date="2019-03" db="EMBL/GenBank/DDBJ databases">
        <title>Reclassification of Micrococcus aloeverae and Micrococcus yunnanensis as later heterotypic synonyms of Micrococcus luteus.</title>
        <authorList>
            <person name="Huang C.-H."/>
        </authorList>
    </citation>
    <scope>NUCLEOTIDE SEQUENCE [LARGE SCALE GENOMIC DNA]</scope>
    <source>
        <strain evidence="6 7">BCRC 12151</strain>
    </source>
</reference>
<dbReference type="InterPro" id="IPR027417">
    <property type="entry name" value="P-loop_NTPase"/>
</dbReference>
<feature type="domain" description="ABC transporter" evidence="5">
    <location>
        <begin position="10"/>
        <end position="241"/>
    </location>
</feature>
<evidence type="ECO:0000256" key="4">
    <source>
        <dbReference type="ARBA" id="ARBA00022840"/>
    </source>
</evidence>
<dbReference type="GO" id="GO:0005524">
    <property type="term" value="F:ATP binding"/>
    <property type="evidence" value="ECO:0007669"/>
    <property type="project" value="UniProtKB-KW"/>
</dbReference>
<protein>
    <submittedName>
        <fullName evidence="6">ATP-binding cassette domain-containing protein</fullName>
    </submittedName>
</protein>
<dbReference type="Pfam" id="PF00005">
    <property type="entry name" value="ABC_tran"/>
    <property type="match status" value="1"/>
</dbReference>
<dbReference type="SMART" id="SM00382">
    <property type="entry name" value="AAA"/>
    <property type="match status" value="1"/>
</dbReference>
<keyword evidence="4 6" id="KW-0067">ATP-binding</keyword>
<keyword evidence="7" id="KW-1185">Reference proteome</keyword>
<dbReference type="PANTHER" id="PTHR43335:SF2">
    <property type="entry name" value="ABC TRANSPORTER, ATP-BINDING PROTEIN"/>
    <property type="match status" value="1"/>
</dbReference>
<evidence type="ECO:0000256" key="3">
    <source>
        <dbReference type="ARBA" id="ARBA00022741"/>
    </source>
</evidence>
<keyword evidence="2" id="KW-0813">Transport</keyword>
<dbReference type="EMBL" id="SPKT01000022">
    <property type="protein sequence ID" value="TFH98170.1"/>
    <property type="molecule type" value="Genomic_DNA"/>
</dbReference>
<evidence type="ECO:0000259" key="5">
    <source>
        <dbReference type="PROSITE" id="PS50893"/>
    </source>
</evidence>
<evidence type="ECO:0000313" key="6">
    <source>
        <dbReference type="EMBL" id="TFH98170.1"/>
    </source>
</evidence>
<dbReference type="Gene3D" id="3.40.50.300">
    <property type="entry name" value="P-loop containing nucleotide triphosphate hydrolases"/>
    <property type="match status" value="1"/>
</dbReference>
<comment type="similarity">
    <text evidence="1">Belongs to the ABC transporter superfamily.</text>
</comment>
<dbReference type="InterPro" id="IPR003439">
    <property type="entry name" value="ABC_transporter-like_ATP-bd"/>
</dbReference>
<evidence type="ECO:0000256" key="2">
    <source>
        <dbReference type="ARBA" id="ARBA00022448"/>
    </source>
</evidence>
<comment type="caution">
    <text evidence="6">The sequence shown here is derived from an EMBL/GenBank/DDBJ whole genome shotgun (WGS) entry which is preliminary data.</text>
</comment>
<keyword evidence="3" id="KW-0547">Nucleotide-binding</keyword>
<dbReference type="PANTHER" id="PTHR43335">
    <property type="entry name" value="ABC TRANSPORTER, ATP-BINDING PROTEIN"/>
    <property type="match status" value="1"/>
</dbReference>
<dbReference type="PROSITE" id="PS50893">
    <property type="entry name" value="ABC_TRANSPORTER_2"/>
    <property type="match status" value="1"/>
</dbReference>
<accession>A0ABY2K1N6</accession>
<evidence type="ECO:0000313" key="7">
    <source>
        <dbReference type="Proteomes" id="UP000297477"/>
    </source>
</evidence>
<organism evidence="6 7">
    <name type="scientific">Micrococcus lylae</name>
    <dbReference type="NCBI Taxonomy" id="1273"/>
    <lineage>
        <taxon>Bacteria</taxon>
        <taxon>Bacillati</taxon>
        <taxon>Actinomycetota</taxon>
        <taxon>Actinomycetes</taxon>
        <taxon>Micrococcales</taxon>
        <taxon>Micrococcaceae</taxon>
        <taxon>Micrococcus</taxon>
    </lineage>
</organism>
<dbReference type="InterPro" id="IPR003593">
    <property type="entry name" value="AAA+_ATPase"/>
</dbReference>
<name>A0ABY2K1N6_9MICC</name>
<dbReference type="Proteomes" id="UP000297477">
    <property type="component" value="Unassembled WGS sequence"/>
</dbReference>
<proteinExistence type="inferred from homology"/>
<gene>
    <name evidence="6" type="ORF">E4A49_09840</name>
</gene>
<sequence>MRLRSMEDMLTAEDLVVRRGGTEVLRGVTCALPTGTTALIGHNGAGKTTLLRALLGLLPAASGTVRLDGEKVLATAASRSAFHARLGWMPQDVEFPRGVTVAEAVEYACWLRGRPRRTLRAHRVAALETADLTELARRPADRLSGGQRRRLGLACALAGDPDVVVLDEPTAGLDPLQREEIMGAVRQASRERTVVVSTHLVEDVLTVADRILVLADGRVVADALLDEIVASGASAEQARAAVTGLIAPRGGACGQTDGAPA</sequence>
<evidence type="ECO:0000256" key="1">
    <source>
        <dbReference type="ARBA" id="ARBA00005417"/>
    </source>
</evidence>